<sequence>MAHVLTYHTADGHVMHILRVVMKSNANNVPEERVQLPTAQWNAIYAKPNKKEVVAEVGNIYKLGIKKMEQTLSNKGGKFKKHLTPLSLGEPKDHEALVEGEEEEPTLSAFAAHDASTISAN</sequence>
<evidence type="ECO:0000313" key="1">
    <source>
        <dbReference type="EMBL" id="KAI7938493.1"/>
    </source>
</evidence>
<reference evidence="1 2" key="3">
    <citation type="journal article" date="2022" name="Microbiol. Spectr.">
        <title>Folding features and dynamics of 3D genome architecture in plant fungal pathogens.</title>
        <authorList>
            <person name="Xia C."/>
        </authorList>
    </citation>
    <scope>NUCLEOTIDE SEQUENCE [LARGE SCALE GENOMIC DNA]</scope>
    <source>
        <strain evidence="1 2">93-210</strain>
    </source>
</reference>
<keyword evidence="2" id="KW-1185">Reference proteome</keyword>
<protein>
    <submittedName>
        <fullName evidence="1">Uncharacterized protein</fullName>
    </submittedName>
</protein>
<organism evidence="1 2">
    <name type="scientific">Puccinia striiformis f. sp. tritici</name>
    <dbReference type="NCBI Taxonomy" id="168172"/>
    <lineage>
        <taxon>Eukaryota</taxon>
        <taxon>Fungi</taxon>
        <taxon>Dikarya</taxon>
        <taxon>Basidiomycota</taxon>
        <taxon>Pucciniomycotina</taxon>
        <taxon>Pucciniomycetes</taxon>
        <taxon>Pucciniales</taxon>
        <taxon>Pucciniaceae</taxon>
        <taxon>Puccinia</taxon>
    </lineage>
</organism>
<name>A0ACC0DSK5_9BASI</name>
<comment type="caution">
    <text evidence="1">The sequence shown here is derived from an EMBL/GenBank/DDBJ whole genome shotgun (WGS) entry which is preliminary data.</text>
</comment>
<dbReference type="Proteomes" id="UP001060170">
    <property type="component" value="Chromosome 16"/>
</dbReference>
<reference evidence="2" key="1">
    <citation type="journal article" date="2018" name="BMC Genomics">
        <title>Genomic insights into host adaptation between the wheat stripe rust pathogen (Puccinia striiformis f. sp. tritici) and the barley stripe rust pathogen (Puccinia striiformis f. sp. hordei).</title>
        <authorList>
            <person name="Xia C."/>
            <person name="Wang M."/>
            <person name="Yin C."/>
            <person name="Cornejo O.E."/>
            <person name="Hulbert S.H."/>
            <person name="Chen X."/>
        </authorList>
    </citation>
    <scope>NUCLEOTIDE SEQUENCE [LARGE SCALE GENOMIC DNA]</scope>
    <source>
        <strain evidence="2">93-210</strain>
    </source>
</reference>
<reference evidence="2" key="2">
    <citation type="journal article" date="2018" name="Mol. Plant Microbe Interact.">
        <title>Genome sequence resources for the wheat stripe rust pathogen (Puccinia striiformis f. sp. tritici) and the barley stripe rust pathogen (Puccinia striiformis f. sp. hordei).</title>
        <authorList>
            <person name="Xia C."/>
            <person name="Wang M."/>
            <person name="Yin C."/>
            <person name="Cornejo O.E."/>
            <person name="Hulbert S.H."/>
            <person name="Chen X."/>
        </authorList>
    </citation>
    <scope>NUCLEOTIDE SEQUENCE [LARGE SCALE GENOMIC DNA]</scope>
    <source>
        <strain evidence="2">93-210</strain>
    </source>
</reference>
<proteinExistence type="predicted"/>
<dbReference type="EMBL" id="CM045880">
    <property type="protein sequence ID" value="KAI7938493.1"/>
    <property type="molecule type" value="Genomic_DNA"/>
</dbReference>
<evidence type="ECO:0000313" key="2">
    <source>
        <dbReference type="Proteomes" id="UP001060170"/>
    </source>
</evidence>
<gene>
    <name evidence="1" type="ORF">MJO28_015413</name>
</gene>
<accession>A0ACC0DSK5</accession>